<accession>A0A1G2SC12</accession>
<name>A0A1G2SC12_9BACT</name>
<gene>
    <name evidence="1" type="ORF">A3B07_01405</name>
</gene>
<dbReference type="Proteomes" id="UP000178817">
    <property type="component" value="Unassembled WGS sequence"/>
</dbReference>
<organism evidence="1 2">
    <name type="scientific">Candidatus Yonathbacteria bacterium RIFCSPLOWO2_01_FULL_43_27</name>
    <dbReference type="NCBI Taxonomy" id="1802726"/>
    <lineage>
        <taxon>Bacteria</taxon>
        <taxon>Candidatus Yonathiibacteriota</taxon>
    </lineage>
</organism>
<reference evidence="1 2" key="1">
    <citation type="journal article" date="2016" name="Nat. Commun.">
        <title>Thousands of microbial genomes shed light on interconnected biogeochemical processes in an aquifer system.</title>
        <authorList>
            <person name="Anantharaman K."/>
            <person name="Brown C.T."/>
            <person name="Hug L.A."/>
            <person name="Sharon I."/>
            <person name="Castelle C.J."/>
            <person name="Probst A.J."/>
            <person name="Thomas B.C."/>
            <person name="Singh A."/>
            <person name="Wilkins M.J."/>
            <person name="Karaoz U."/>
            <person name="Brodie E.L."/>
            <person name="Williams K.H."/>
            <person name="Hubbard S.S."/>
            <person name="Banfield J.F."/>
        </authorList>
    </citation>
    <scope>NUCLEOTIDE SEQUENCE [LARGE SCALE GENOMIC DNA]</scope>
</reference>
<protein>
    <submittedName>
        <fullName evidence="1">Uncharacterized protein</fullName>
    </submittedName>
</protein>
<dbReference type="EMBL" id="MHUV01000005">
    <property type="protein sequence ID" value="OHA82574.1"/>
    <property type="molecule type" value="Genomic_DNA"/>
</dbReference>
<dbReference type="STRING" id="1802726.A3B07_01405"/>
<evidence type="ECO:0000313" key="2">
    <source>
        <dbReference type="Proteomes" id="UP000178817"/>
    </source>
</evidence>
<evidence type="ECO:0000313" key="1">
    <source>
        <dbReference type="EMBL" id="OHA82574.1"/>
    </source>
</evidence>
<sequence length="152" mass="17078">MGKKGKKRSLTKKQLKKEVQKGFLVGDECLVCRQGTLFKRDNEVLIFVRKGVVMMPGIRPEELLPLECSSCGTGFKEKVLSCYVGQVCPSCKEVDAIIVKGVKRKPLPLADGMTSLTKTKPEPIPPLECKICYTRFKKAPEPFFGRLRKIFL</sequence>
<comment type="caution">
    <text evidence="1">The sequence shown here is derived from an EMBL/GenBank/DDBJ whole genome shotgun (WGS) entry which is preliminary data.</text>
</comment>
<dbReference type="AlphaFoldDB" id="A0A1G2SC12"/>
<proteinExistence type="predicted"/>